<dbReference type="CDD" id="cd01650">
    <property type="entry name" value="RT_nLTR_like"/>
    <property type="match status" value="1"/>
</dbReference>
<dbReference type="OrthoDB" id="1421278at2759"/>
<dbReference type="InterPro" id="IPR000477">
    <property type="entry name" value="RT_dom"/>
</dbReference>
<dbReference type="Gene3D" id="3.30.70.270">
    <property type="match status" value="1"/>
</dbReference>
<name>A0A8J2HIW0_COTCN</name>
<gene>
    <name evidence="2" type="ORF">HICCMSTLAB_LOCUS9749</name>
</gene>
<dbReference type="InterPro" id="IPR043128">
    <property type="entry name" value="Rev_trsase/Diguanyl_cyclase"/>
</dbReference>
<dbReference type="InterPro" id="IPR043502">
    <property type="entry name" value="DNA/RNA_pol_sf"/>
</dbReference>
<sequence length="694" mass="79499">MYSAAEESKLVKNTYSSSHNWSYRNPWFHTSCKDAKKEYRKALRLCKKGNFTSKLRQDAVLCKSRYRELCRVKRKDYIQAPSKLRSLKFPPLAGTTSTPQYTSRELHHHFCLIQYTNESLDAEISLYELDSVLSLLKPGKAAGPDILPNELYKALTGQHKEMLRTLFNKEGVLPDCQLGFRKGRSCTDAIFTLLSAIQIQFRHNDGREIYGIFVDFQRALDSVPHARLWEKLQTVKIGSKFISIIKSLYDQATMQGYSNEFEVSEGVLQGESLSPDLFLLYLYDIKQFFRGKGLYGLDINGITDILLLLYADDTVIFAHSHIDLRRKLKALEQYCDLNGLTVNQSKTKILVFKAAGRIKECPNHFRTYKQTCLELVKNYTYLGINVSTSAKGLTALKTALNKAKCASGASLSLLARAKCDSWDAYNKIFDSMVASVFLYAFPAWGLWYRNSLEPVQTLFFKKLFNLPRNTPDWAVRLEFGLKPVAVRALSCVLRWTIKTLKANDECLHKIYLLRLYHLAQKTTTASPYNWVSQLRELLTECGEAHLLDSLDPLCWEIRMNAILESYSAICRSKDVSDAERSKSLELYTPSLVRHSPANYLLLNIPFASKRIIVQIRLSNKHNCFLNTGKNLVRFNPSSFCQLCNSPVPDTIEHLLVTCPMFTGLRNHYLLEPLQEHGNITEILKRINPFHKHLK</sequence>
<dbReference type="EMBL" id="CAJNRD030001122">
    <property type="protein sequence ID" value="CAG5100676.1"/>
    <property type="molecule type" value="Genomic_DNA"/>
</dbReference>
<accession>A0A8J2HIW0</accession>
<dbReference type="GO" id="GO:0003964">
    <property type="term" value="F:RNA-directed DNA polymerase activity"/>
    <property type="evidence" value="ECO:0007669"/>
    <property type="project" value="UniProtKB-KW"/>
</dbReference>
<reference evidence="2" key="1">
    <citation type="submission" date="2021-04" db="EMBL/GenBank/DDBJ databases">
        <authorList>
            <person name="Chebbi M.A.C M."/>
        </authorList>
    </citation>
    <scope>NUCLEOTIDE SEQUENCE</scope>
</reference>
<keyword evidence="2" id="KW-0548">Nucleotidyltransferase</keyword>
<evidence type="ECO:0000313" key="3">
    <source>
        <dbReference type="Proteomes" id="UP000786811"/>
    </source>
</evidence>
<evidence type="ECO:0000313" key="2">
    <source>
        <dbReference type="EMBL" id="CAG5100676.1"/>
    </source>
</evidence>
<dbReference type="Pfam" id="PF00078">
    <property type="entry name" value="RVT_1"/>
    <property type="match status" value="1"/>
</dbReference>
<dbReference type="SUPFAM" id="SSF56672">
    <property type="entry name" value="DNA/RNA polymerases"/>
    <property type="match status" value="1"/>
</dbReference>
<dbReference type="PANTHER" id="PTHR47027:SF30">
    <property type="entry name" value="THAP-TYPE DOMAIN-CONTAINING PROTEIN"/>
    <property type="match status" value="1"/>
</dbReference>
<protein>
    <submittedName>
        <fullName evidence="2">Similar to jockey\pol: RNA-directed DNA polymerase from mobile element jockey (Drosophila funebris)</fullName>
    </submittedName>
</protein>
<keyword evidence="3" id="KW-1185">Reference proteome</keyword>
<proteinExistence type="predicted"/>
<keyword evidence="2" id="KW-0695">RNA-directed DNA polymerase</keyword>
<evidence type="ECO:0000259" key="1">
    <source>
        <dbReference type="PROSITE" id="PS50878"/>
    </source>
</evidence>
<keyword evidence="2" id="KW-0808">Transferase</keyword>
<dbReference type="PANTHER" id="PTHR47027">
    <property type="entry name" value="REVERSE TRANSCRIPTASE DOMAIN-CONTAINING PROTEIN"/>
    <property type="match status" value="1"/>
</dbReference>
<dbReference type="PROSITE" id="PS50878">
    <property type="entry name" value="RT_POL"/>
    <property type="match status" value="1"/>
</dbReference>
<organism evidence="2 3">
    <name type="scientific">Cotesia congregata</name>
    <name type="common">Parasitoid wasp</name>
    <name type="synonym">Apanteles congregatus</name>
    <dbReference type="NCBI Taxonomy" id="51543"/>
    <lineage>
        <taxon>Eukaryota</taxon>
        <taxon>Metazoa</taxon>
        <taxon>Ecdysozoa</taxon>
        <taxon>Arthropoda</taxon>
        <taxon>Hexapoda</taxon>
        <taxon>Insecta</taxon>
        <taxon>Pterygota</taxon>
        <taxon>Neoptera</taxon>
        <taxon>Endopterygota</taxon>
        <taxon>Hymenoptera</taxon>
        <taxon>Apocrita</taxon>
        <taxon>Ichneumonoidea</taxon>
        <taxon>Braconidae</taxon>
        <taxon>Microgastrinae</taxon>
        <taxon>Cotesia</taxon>
    </lineage>
</organism>
<dbReference type="Proteomes" id="UP000786811">
    <property type="component" value="Unassembled WGS sequence"/>
</dbReference>
<feature type="domain" description="Reverse transcriptase" evidence="1">
    <location>
        <begin position="116"/>
        <end position="386"/>
    </location>
</feature>
<comment type="caution">
    <text evidence="2">The sequence shown here is derived from an EMBL/GenBank/DDBJ whole genome shotgun (WGS) entry which is preliminary data.</text>
</comment>
<dbReference type="AlphaFoldDB" id="A0A8J2HIW0"/>